<evidence type="ECO:0000313" key="2">
    <source>
        <dbReference type="Proteomes" id="UP001060085"/>
    </source>
</evidence>
<keyword evidence="2" id="KW-1185">Reference proteome</keyword>
<dbReference type="Proteomes" id="UP001060085">
    <property type="component" value="Linkage Group LG05"/>
</dbReference>
<protein>
    <submittedName>
        <fullName evidence="1">Uncharacterized protein</fullName>
    </submittedName>
</protein>
<dbReference type="EMBL" id="CM044705">
    <property type="protein sequence ID" value="KAI5663811.1"/>
    <property type="molecule type" value="Genomic_DNA"/>
</dbReference>
<accession>A0ACC0AWG7</accession>
<evidence type="ECO:0000313" key="1">
    <source>
        <dbReference type="EMBL" id="KAI5663811.1"/>
    </source>
</evidence>
<organism evidence="1 2">
    <name type="scientific">Catharanthus roseus</name>
    <name type="common">Madagascar periwinkle</name>
    <name type="synonym">Vinca rosea</name>
    <dbReference type="NCBI Taxonomy" id="4058"/>
    <lineage>
        <taxon>Eukaryota</taxon>
        <taxon>Viridiplantae</taxon>
        <taxon>Streptophyta</taxon>
        <taxon>Embryophyta</taxon>
        <taxon>Tracheophyta</taxon>
        <taxon>Spermatophyta</taxon>
        <taxon>Magnoliopsida</taxon>
        <taxon>eudicotyledons</taxon>
        <taxon>Gunneridae</taxon>
        <taxon>Pentapetalae</taxon>
        <taxon>asterids</taxon>
        <taxon>lamiids</taxon>
        <taxon>Gentianales</taxon>
        <taxon>Apocynaceae</taxon>
        <taxon>Rauvolfioideae</taxon>
        <taxon>Vinceae</taxon>
        <taxon>Catharanthinae</taxon>
        <taxon>Catharanthus</taxon>
    </lineage>
</organism>
<name>A0ACC0AWG7_CATRO</name>
<comment type="caution">
    <text evidence="1">The sequence shown here is derived from an EMBL/GenBank/DDBJ whole genome shotgun (WGS) entry which is preliminary data.</text>
</comment>
<sequence length="447" mass="52417">MVVHLNEKVDKWPQVTIDNYSYMMRGTTIKQVFTITVMLRLQDLRRSSLNRLNNSGRVTCCHVISYNFFQKKMLVVCAQKIYYAVVKIKKNRMQGRNTVEEVLCLSVKRGYTVFYRSWEESNVLSDIVIVHPTSIAMIRTWPYVLIMDTTVWTSEVLHFAVEITNRAECELSVLKIWLSTYHGDLDIVFLNVDFVIKSQIAEIKNSLESSKLKEKFNLKDVSVFWRTLEIGVNVPSAHARDMESEMRDLTSMSDKISTGSISKVRECCCLMKGILCPVLHEDPCAPLTSPQFIYEFIYNRKNVVGHGNYGFKVVANFLFRDENHWPEVRRQMTFDLQLHLNVYLQLFGSLDRVYRYIQRTQWFDGPAPEEYWLEIHDQLNVIANIFNFCVLQLWDTCPLPPLNVQWEYHRHIQLSGWKEPYSVRIADSVRRQRPLVLLGDPIYVEVD</sequence>
<gene>
    <name evidence="1" type="ORF">M9H77_23134</name>
</gene>
<proteinExistence type="predicted"/>
<reference evidence="2" key="1">
    <citation type="journal article" date="2023" name="Nat. Plants">
        <title>Single-cell RNA sequencing provides a high-resolution roadmap for understanding the multicellular compartmentation of specialized metabolism.</title>
        <authorList>
            <person name="Sun S."/>
            <person name="Shen X."/>
            <person name="Li Y."/>
            <person name="Li Y."/>
            <person name="Wang S."/>
            <person name="Li R."/>
            <person name="Zhang H."/>
            <person name="Shen G."/>
            <person name="Guo B."/>
            <person name="Wei J."/>
            <person name="Xu J."/>
            <person name="St-Pierre B."/>
            <person name="Chen S."/>
            <person name="Sun C."/>
        </authorList>
    </citation>
    <scope>NUCLEOTIDE SEQUENCE [LARGE SCALE GENOMIC DNA]</scope>
</reference>